<evidence type="ECO:0000313" key="12">
    <source>
        <dbReference type="EMBL" id="KDA53581.1"/>
    </source>
</evidence>
<dbReference type="SMART" id="SM01409">
    <property type="entry name" value="RNA_pol_Rpb6"/>
    <property type="match status" value="1"/>
</dbReference>
<dbReference type="GO" id="GO:0003677">
    <property type="term" value="F:DNA binding"/>
    <property type="evidence" value="ECO:0007669"/>
    <property type="project" value="InterPro"/>
</dbReference>
<evidence type="ECO:0000256" key="2">
    <source>
        <dbReference type="ARBA" id="ARBA00012418"/>
    </source>
</evidence>
<keyword evidence="7" id="KW-0804">Transcription</keyword>
<keyword evidence="5" id="KW-0808">Transferase</keyword>
<reference evidence="12 13" key="1">
    <citation type="submission" date="2014-04" db="EMBL/GenBank/DDBJ databases">
        <title>The Genome Sequence of Thermoanaerobaculum aquaticum MP-01, The First Cultivated Group 23 Acidobacterium.</title>
        <authorList>
            <person name="Stamps B.W."/>
            <person name="Losey N.A."/>
            <person name="Lawson P.A."/>
            <person name="Stevenson B.S."/>
        </authorList>
    </citation>
    <scope>NUCLEOTIDE SEQUENCE [LARGE SCALE GENOMIC DNA]</scope>
    <source>
        <strain evidence="12 13">MP-01</strain>
    </source>
</reference>
<evidence type="ECO:0000256" key="7">
    <source>
        <dbReference type="ARBA" id="ARBA00023163"/>
    </source>
</evidence>
<organism evidence="12 13">
    <name type="scientific">Thermoanaerobaculum aquaticum</name>
    <dbReference type="NCBI Taxonomy" id="1312852"/>
    <lineage>
        <taxon>Bacteria</taxon>
        <taxon>Pseudomonadati</taxon>
        <taxon>Acidobacteriota</taxon>
        <taxon>Thermoanaerobaculia</taxon>
        <taxon>Thermoanaerobaculales</taxon>
        <taxon>Thermoanaerobaculaceae</taxon>
        <taxon>Thermoanaerobaculum</taxon>
    </lineage>
</organism>
<evidence type="ECO:0000256" key="6">
    <source>
        <dbReference type="ARBA" id="ARBA00022695"/>
    </source>
</evidence>
<dbReference type="PANTHER" id="PTHR34476:SF1">
    <property type="entry name" value="DNA-DIRECTED RNA POLYMERASE SUBUNIT OMEGA"/>
    <property type="match status" value="1"/>
</dbReference>
<feature type="compositionally biased region" description="Acidic residues" evidence="11">
    <location>
        <begin position="96"/>
        <end position="121"/>
    </location>
</feature>
<comment type="similarity">
    <text evidence="1">Belongs to the RNA polymerase subunit omega family.</text>
</comment>
<sequence length="136" mass="15656">MNDVPKPDSTFRLVLLAAKRAEQLIEGAKPRLTDHNCFKPTTLALKEVEAGLVPWRILTAEEYERLREQELAQREQEKERELTLAPPPPPVIEPFVDVEEEEEEEEELEEPETLPADEDLAELEQLSEKELLDEEG</sequence>
<evidence type="ECO:0000256" key="1">
    <source>
        <dbReference type="ARBA" id="ARBA00006711"/>
    </source>
</evidence>
<evidence type="ECO:0000256" key="3">
    <source>
        <dbReference type="ARBA" id="ARBA00013725"/>
    </source>
</evidence>
<feature type="compositionally biased region" description="Basic and acidic residues" evidence="11">
    <location>
        <begin position="69"/>
        <end position="82"/>
    </location>
</feature>
<dbReference type="STRING" id="1312852.EG19_05105"/>
<dbReference type="InterPro" id="IPR006110">
    <property type="entry name" value="Pol_omega/Rpo6/RPB6"/>
</dbReference>
<accession>A0A062XZM0</accession>
<dbReference type="AlphaFoldDB" id="A0A062XZM0"/>
<evidence type="ECO:0000256" key="8">
    <source>
        <dbReference type="ARBA" id="ARBA00029924"/>
    </source>
</evidence>
<keyword evidence="13" id="KW-1185">Reference proteome</keyword>
<dbReference type="GO" id="GO:0003899">
    <property type="term" value="F:DNA-directed RNA polymerase activity"/>
    <property type="evidence" value="ECO:0007669"/>
    <property type="project" value="UniProtKB-EC"/>
</dbReference>
<keyword evidence="4" id="KW-0240">DNA-directed RNA polymerase</keyword>
<protein>
    <recommendedName>
        <fullName evidence="3">DNA-directed RNA polymerase subunit omega</fullName>
        <ecNumber evidence="2">2.7.7.6</ecNumber>
    </recommendedName>
    <alternativeName>
        <fullName evidence="9">RNA polymerase omega subunit</fullName>
    </alternativeName>
    <alternativeName>
        <fullName evidence="8">Transcriptase subunit omega</fullName>
    </alternativeName>
</protein>
<dbReference type="RefSeq" id="WP_053335099.1">
    <property type="nucleotide sequence ID" value="NZ_JMFG01000020.1"/>
</dbReference>
<comment type="catalytic activity">
    <reaction evidence="10">
        <text>RNA(n) + a ribonucleoside 5'-triphosphate = RNA(n+1) + diphosphate</text>
        <dbReference type="Rhea" id="RHEA:21248"/>
        <dbReference type="Rhea" id="RHEA-COMP:14527"/>
        <dbReference type="Rhea" id="RHEA-COMP:17342"/>
        <dbReference type="ChEBI" id="CHEBI:33019"/>
        <dbReference type="ChEBI" id="CHEBI:61557"/>
        <dbReference type="ChEBI" id="CHEBI:140395"/>
        <dbReference type="EC" id="2.7.7.6"/>
    </reaction>
</comment>
<dbReference type="SUPFAM" id="SSF63562">
    <property type="entry name" value="RPB6/omega subunit-like"/>
    <property type="match status" value="1"/>
</dbReference>
<dbReference type="InterPro" id="IPR003716">
    <property type="entry name" value="DNA-dir_RNA_pol_omega"/>
</dbReference>
<dbReference type="Gene3D" id="3.90.940.10">
    <property type="match status" value="1"/>
</dbReference>
<name>A0A062XZM0_9BACT</name>
<evidence type="ECO:0000256" key="11">
    <source>
        <dbReference type="SAM" id="MobiDB-lite"/>
    </source>
</evidence>
<dbReference type="Pfam" id="PF01192">
    <property type="entry name" value="RNA_pol_Rpb6"/>
    <property type="match status" value="1"/>
</dbReference>
<evidence type="ECO:0000256" key="5">
    <source>
        <dbReference type="ARBA" id="ARBA00022679"/>
    </source>
</evidence>
<comment type="caution">
    <text evidence="12">The sequence shown here is derived from an EMBL/GenBank/DDBJ whole genome shotgun (WGS) entry which is preliminary data.</text>
</comment>
<dbReference type="InterPro" id="IPR036161">
    <property type="entry name" value="RPB6/omega-like_sf"/>
</dbReference>
<evidence type="ECO:0000256" key="10">
    <source>
        <dbReference type="ARBA" id="ARBA00048552"/>
    </source>
</evidence>
<dbReference type="EC" id="2.7.7.6" evidence="2"/>
<dbReference type="Proteomes" id="UP000027284">
    <property type="component" value="Unassembled WGS sequence"/>
</dbReference>
<evidence type="ECO:0000256" key="9">
    <source>
        <dbReference type="ARBA" id="ARBA00030998"/>
    </source>
</evidence>
<keyword evidence="6" id="KW-0548">Nucleotidyltransferase</keyword>
<evidence type="ECO:0000256" key="4">
    <source>
        <dbReference type="ARBA" id="ARBA00022478"/>
    </source>
</evidence>
<feature type="region of interest" description="Disordered" evidence="11">
    <location>
        <begin position="69"/>
        <end position="121"/>
    </location>
</feature>
<dbReference type="GO" id="GO:0006351">
    <property type="term" value="P:DNA-templated transcription"/>
    <property type="evidence" value="ECO:0007669"/>
    <property type="project" value="InterPro"/>
</dbReference>
<gene>
    <name evidence="12" type="ORF">EG19_05105</name>
</gene>
<evidence type="ECO:0000313" key="13">
    <source>
        <dbReference type="Proteomes" id="UP000027284"/>
    </source>
</evidence>
<proteinExistence type="inferred from homology"/>
<dbReference type="GO" id="GO:0000428">
    <property type="term" value="C:DNA-directed RNA polymerase complex"/>
    <property type="evidence" value="ECO:0007669"/>
    <property type="project" value="UniProtKB-KW"/>
</dbReference>
<dbReference type="NCBIfam" id="TIGR00690">
    <property type="entry name" value="rpoZ"/>
    <property type="match status" value="1"/>
</dbReference>
<dbReference type="PANTHER" id="PTHR34476">
    <property type="entry name" value="DNA-DIRECTED RNA POLYMERASE SUBUNIT OMEGA"/>
    <property type="match status" value="1"/>
</dbReference>
<dbReference type="EMBL" id="JMFG01000020">
    <property type="protein sequence ID" value="KDA53581.1"/>
    <property type="molecule type" value="Genomic_DNA"/>
</dbReference>